<reference evidence="3" key="1">
    <citation type="submission" date="2019-03" db="EMBL/GenBank/DDBJ databases">
        <title>Single cell metagenomics reveals metabolic interactions within the superorganism composed of flagellate Streblomastix strix and complex community of Bacteroidetes bacteria on its surface.</title>
        <authorList>
            <person name="Treitli S.C."/>
            <person name="Kolisko M."/>
            <person name="Husnik F."/>
            <person name="Keeling P."/>
            <person name="Hampl V."/>
        </authorList>
    </citation>
    <scope>NUCLEOTIDE SEQUENCE</scope>
    <source>
        <strain evidence="3">STM</strain>
    </source>
</reference>
<proteinExistence type="predicted"/>
<dbReference type="PANTHER" id="PTHR43405:SF1">
    <property type="entry name" value="GLYCOSYL HYDROLASE DIGH"/>
    <property type="match status" value="1"/>
</dbReference>
<comment type="caution">
    <text evidence="3">The sequence shown here is derived from an EMBL/GenBank/DDBJ whole genome shotgun (WGS) entry which is preliminary data.</text>
</comment>
<dbReference type="InterPro" id="IPR003790">
    <property type="entry name" value="GHL10"/>
</dbReference>
<dbReference type="EMBL" id="SNRY01002039">
    <property type="protein sequence ID" value="KAA6327162.1"/>
    <property type="molecule type" value="Genomic_DNA"/>
</dbReference>
<name>A0A5J4R0D6_9ZZZZ</name>
<organism evidence="3">
    <name type="scientific">termite gut metagenome</name>
    <dbReference type="NCBI Taxonomy" id="433724"/>
    <lineage>
        <taxon>unclassified sequences</taxon>
        <taxon>metagenomes</taxon>
        <taxon>organismal metagenomes</taxon>
    </lineage>
</organism>
<dbReference type="Pfam" id="PF02638">
    <property type="entry name" value="GHL10"/>
    <property type="match status" value="1"/>
</dbReference>
<feature type="non-terminal residue" evidence="3">
    <location>
        <position position="118"/>
    </location>
</feature>
<evidence type="ECO:0000259" key="2">
    <source>
        <dbReference type="Pfam" id="PF02638"/>
    </source>
</evidence>
<protein>
    <recommendedName>
        <fullName evidence="2">Glycosyl hydrolase-like 10 domain-containing protein</fullName>
    </recommendedName>
</protein>
<sequence>MFRHLSFFLLLLFVTSLRAQPKYEVRAAWIATIYGLDWPKNKAVDASGAHRQQEELIDILDKLKTANFNTVLLQTRIRGNVIYPSAYESISPVFTGCIDGYPGYDPLAFAIEECHKRG</sequence>
<evidence type="ECO:0000256" key="1">
    <source>
        <dbReference type="ARBA" id="ARBA00022729"/>
    </source>
</evidence>
<dbReference type="PANTHER" id="PTHR43405">
    <property type="entry name" value="GLYCOSYL HYDROLASE DIGH"/>
    <property type="match status" value="1"/>
</dbReference>
<dbReference type="AlphaFoldDB" id="A0A5J4R0D6"/>
<accession>A0A5J4R0D6</accession>
<evidence type="ECO:0000313" key="3">
    <source>
        <dbReference type="EMBL" id="KAA6327162.1"/>
    </source>
</evidence>
<gene>
    <name evidence="3" type="ORF">EZS27_023837</name>
</gene>
<keyword evidence="1" id="KW-0732">Signal</keyword>
<feature type="domain" description="Glycosyl hydrolase-like 10" evidence="2">
    <location>
        <begin position="24"/>
        <end position="118"/>
    </location>
</feature>
<dbReference type="InterPro" id="IPR052177">
    <property type="entry name" value="Divisome_Glycosyl_Hydrolase"/>
</dbReference>
<dbReference type="Gene3D" id="3.20.20.80">
    <property type="entry name" value="Glycosidases"/>
    <property type="match status" value="1"/>
</dbReference>